<dbReference type="InterPro" id="IPR036047">
    <property type="entry name" value="F-box-like_dom_sf"/>
</dbReference>
<accession>A0A565CUC1</accession>
<feature type="domain" description="F-box" evidence="1">
    <location>
        <begin position="10"/>
        <end position="44"/>
    </location>
</feature>
<name>A0A565CUC1_9BRAS</name>
<dbReference type="Pfam" id="PF00646">
    <property type="entry name" value="F-box"/>
    <property type="match status" value="1"/>
</dbReference>
<dbReference type="Proteomes" id="UP000489600">
    <property type="component" value="Unassembled WGS sequence"/>
</dbReference>
<proteinExistence type="predicted"/>
<feature type="domain" description="KIB1-4 beta-propeller" evidence="2">
    <location>
        <begin position="68"/>
        <end position="189"/>
    </location>
</feature>
<gene>
    <name evidence="3" type="ORF">ANE_LOCUS27626</name>
</gene>
<evidence type="ECO:0000313" key="4">
    <source>
        <dbReference type="Proteomes" id="UP000489600"/>
    </source>
</evidence>
<sequence length="195" mass="22614">METRNSSSRWSELPINILRSVLERLSFVDFHWAKIVCPNWYLCSKQTFRPKAGFPLLIVFPEDSDCVLYNPDEDRVYKPKNDFSGFRFLANCGKWFLVLDPGLNLSIIDLFSKTKINLPPLESIDEGATYSLERVKEKDKELMEKVCIPDDFGSPYCGPRTAEGLRGLLWVDEDKEELEYVVVWRFDSSHYIGSL</sequence>
<evidence type="ECO:0000313" key="3">
    <source>
        <dbReference type="EMBL" id="VVB17182.1"/>
    </source>
</evidence>
<dbReference type="InterPro" id="IPR050942">
    <property type="entry name" value="F-box_BR-signaling"/>
</dbReference>
<dbReference type="EMBL" id="CABITT030000008">
    <property type="protein sequence ID" value="VVB17182.1"/>
    <property type="molecule type" value="Genomic_DNA"/>
</dbReference>
<evidence type="ECO:0000259" key="2">
    <source>
        <dbReference type="Pfam" id="PF03478"/>
    </source>
</evidence>
<evidence type="ECO:0000259" key="1">
    <source>
        <dbReference type="Pfam" id="PF00646"/>
    </source>
</evidence>
<dbReference type="PANTHER" id="PTHR44259:SF31">
    <property type="entry name" value="F-BOX FAMILY PROTEIN"/>
    <property type="match status" value="1"/>
</dbReference>
<dbReference type="AlphaFoldDB" id="A0A565CUC1"/>
<dbReference type="InterPro" id="IPR001810">
    <property type="entry name" value="F-box_dom"/>
</dbReference>
<organism evidence="3 4">
    <name type="scientific">Arabis nemorensis</name>
    <dbReference type="NCBI Taxonomy" id="586526"/>
    <lineage>
        <taxon>Eukaryota</taxon>
        <taxon>Viridiplantae</taxon>
        <taxon>Streptophyta</taxon>
        <taxon>Embryophyta</taxon>
        <taxon>Tracheophyta</taxon>
        <taxon>Spermatophyta</taxon>
        <taxon>Magnoliopsida</taxon>
        <taxon>eudicotyledons</taxon>
        <taxon>Gunneridae</taxon>
        <taxon>Pentapetalae</taxon>
        <taxon>rosids</taxon>
        <taxon>malvids</taxon>
        <taxon>Brassicales</taxon>
        <taxon>Brassicaceae</taxon>
        <taxon>Arabideae</taxon>
        <taxon>Arabis</taxon>
    </lineage>
</organism>
<keyword evidence="4" id="KW-1185">Reference proteome</keyword>
<dbReference type="SUPFAM" id="SSF81383">
    <property type="entry name" value="F-box domain"/>
    <property type="match status" value="1"/>
</dbReference>
<dbReference type="PANTHER" id="PTHR44259">
    <property type="entry name" value="OS07G0183000 PROTEIN-RELATED"/>
    <property type="match status" value="1"/>
</dbReference>
<dbReference type="OrthoDB" id="1083899at2759"/>
<dbReference type="InterPro" id="IPR005174">
    <property type="entry name" value="KIB1-4_b-propeller"/>
</dbReference>
<comment type="caution">
    <text evidence="3">The sequence shown here is derived from an EMBL/GenBank/DDBJ whole genome shotgun (WGS) entry which is preliminary data.</text>
</comment>
<dbReference type="Pfam" id="PF03478">
    <property type="entry name" value="Beta-prop_KIB1-4"/>
    <property type="match status" value="1"/>
</dbReference>
<protein>
    <submittedName>
        <fullName evidence="3">Uncharacterized protein</fullName>
    </submittedName>
</protein>
<reference evidence="3" key="1">
    <citation type="submission" date="2019-07" db="EMBL/GenBank/DDBJ databases">
        <authorList>
            <person name="Dittberner H."/>
        </authorList>
    </citation>
    <scope>NUCLEOTIDE SEQUENCE [LARGE SCALE GENOMIC DNA]</scope>
</reference>